<comment type="caution">
    <text evidence="1">The sequence shown here is derived from an EMBL/GenBank/DDBJ whole genome shotgun (WGS) entry which is preliminary data.</text>
</comment>
<evidence type="ECO:0000313" key="1">
    <source>
        <dbReference type="EMBL" id="KAK1868722.1"/>
    </source>
</evidence>
<name>A0ACC3CG21_PYRYE</name>
<gene>
    <name evidence="1" type="ORF">I4F81_011205</name>
</gene>
<protein>
    <submittedName>
        <fullName evidence="1">Uncharacterized protein</fullName>
    </submittedName>
</protein>
<dbReference type="EMBL" id="CM020620">
    <property type="protein sequence ID" value="KAK1868722.1"/>
    <property type="molecule type" value="Genomic_DNA"/>
</dbReference>
<reference evidence="1" key="1">
    <citation type="submission" date="2019-11" db="EMBL/GenBank/DDBJ databases">
        <title>Nori genome reveals adaptations in red seaweeds to the harsh intertidal environment.</title>
        <authorList>
            <person name="Wang D."/>
            <person name="Mao Y."/>
        </authorList>
    </citation>
    <scope>NUCLEOTIDE SEQUENCE</scope>
    <source>
        <tissue evidence="1">Gametophyte</tissue>
    </source>
</reference>
<dbReference type="Proteomes" id="UP000798662">
    <property type="component" value="Chromosome 3"/>
</dbReference>
<sequence>MEHERPQQTPEETGCSVRRASKPPLRRGRGRPRSGRRPPQGRSASGPTGGQYLAGRRHKHGEPWRHRCGTSTTSRARQVAAEPRPAQRQLAATTSSPQRLGRDPALGQRK</sequence>
<proteinExistence type="predicted"/>
<keyword evidence="2" id="KW-1185">Reference proteome</keyword>
<organism evidence="1 2">
    <name type="scientific">Pyropia yezoensis</name>
    <name type="common">Susabi-nori</name>
    <name type="synonym">Porphyra yezoensis</name>
    <dbReference type="NCBI Taxonomy" id="2788"/>
    <lineage>
        <taxon>Eukaryota</taxon>
        <taxon>Rhodophyta</taxon>
        <taxon>Bangiophyceae</taxon>
        <taxon>Bangiales</taxon>
        <taxon>Bangiaceae</taxon>
        <taxon>Pyropia</taxon>
    </lineage>
</organism>
<accession>A0ACC3CG21</accession>
<evidence type="ECO:0000313" key="2">
    <source>
        <dbReference type="Proteomes" id="UP000798662"/>
    </source>
</evidence>